<evidence type="ECO:0000313" key="3">
    <source>
        <dbReference type="Proteomes" id="UP001401887"/>
    </source>
</evidence>
<dbReference type="RefSeq" id="WP_345463687.1">
    <property type="nucleotide sequence ID" value="NZ_BAABRP010000004.1"/>
</dbReference>
<dbReference type="EMBL" id="BAABRP010000004">
    <property type="protein sequence ID" value="GAA5512936.1"/>
    <property type="molecule type" value="Genomic_DNA"/>
</dbReference>
<protein>
    <recommendedName>
        <fullName evidence="1">WCX domain-containing protein</fullName>
    </recommendedName>
</protein>
<proteinExistence type="predicted"/>
<dbReference type="InterPro" id="IPR057727">
    <property type="entry name" value="WCX_dom"/>
</dbReference>
<reference evidence="2 3" key="1">
    <citation type="submission" date="2024-02" db="EMBL/GenBank/DDBJ databases">
        <title>Deinococcus carri NBRC 110142.</title>
        <authorList>
            <person name="Ichikawa N."/>
            <person name="Katano-Makiyama Y."/>
            <person name="Hidaka K."/>
        </authorList>
    </citation>
    <scope>NUCLEOTIDE SEQUENCE [LARGE SCALE GENOMIC DNA]</scope>
    <source>
        <strain evidence="2 3">NBRC 110142</strain>
    </source>
</reference>
<name>A0ABP9W737_9DEIO</name>
<evidence type="ECO:0000313" key="2">
    <source>
        <dbReference type="EMBL" id="GAA5512936.1"/>
    </source>
</evidence>
<dbReference type="Pfam" id="PF25583">
    <property type="entry name" value="WCX"/>
    <property type="match status" value="1"/>
</dbReference>
<gene>
    <name evidence="2" type="ORF">Dcar01_01660</name>
</gene>
<feature type="domain" description="WCX" evidence="1">
    <location>
        <begin position="12"/>
        <end position="84"/>
    </location>
</feature>
<organism evidence="2 3">
    <name type="scientific">Deinococcus carri</name>
    <dbReference type="NCBI Taxonomy" id="1211323"/>
    <lineage>
        <taxon>Bacteria</taxon>
        <taxon>Thermotogati</taxon>
        <taxon>Deinococcota</taxon>
        <taxon>Deinococci</taxon>
        <taxon>Deinococcales</taxon>
        <taxon>Deinococcaceae</taxon>
        <taxon>Deinococcus</taxon>
    </lineage>
</organism>
<evidence type="ECO:0000259" key="1">
    <source>
        <dbReference type="Pfam" id="PF25583"/>
    </source>
</evidence>
<dbReference type="Proteomes" id="UP001401887">
    <property type="component" value="Unassembled WGS sequence"/>
</dbReference>
<sequence>MGVWDDVSGRDAVTVRLRFTPQAGYRVLRSTYPSMVDPLILLDGSVEFEIRTRGDTRGLSCEGLTWILSWGEEVEVMGPPSIRALWFSALCTDRRNDIGDASLEPL</sequence>
<keyword evidence="3" id="KW-1185">Reference proteome</keyword>
<accession>A0ABP9W737</accession>
<comment type="caution">
    <text evidence="2">The sequence shown here is derived from an EMBL/GenBank/DDBJ whole genome shotgun (WGS) entry which is preliminary data.</text>
</comment>